<evidence type="ECO:0000256" key="5">
    <source>
        <dbReference type="ARBA" id="ARBA00022692"/>
    </source>
</evidence>
<evidence type="ECO:0000256" key="7">
    <source>
        <dbReference type="ARBA" id="ARBA00023237"/>
    </source>
</evidence>
<keyword evidence="4" id="KW-1134">Transmembrane beta strand</keyword>
<proteinExistence type="inferred from homology"/>
<name>W7YHQ1_9BACT</name>
<dbReference type="GO" id="GO:1990281">
    <property type="term" value="C:efflux pump complex"/>
    <property type="evidence" value="ECO:0007669"/>
    <property type="project" value="TreeGrafter"/>
</dbReference>
<evidence type="ECO:0000256" key="8">
    <source>
        <dbReference type="SAM" id="SignalP"/>
    </source>
</evidence>
<dbReference type="RefSeq" id="WP_052522085.1">
    <property type="nucleotide sequence ID" value="NZ_BAMD01000005.1"/>
</dbReference>
<evidence type="ECO:0000256" key="4">
    <source>
        <dbReference type="ARBA" id="ARBA00022452"/>
    </source>
</evidence>
<dbReference type="Gene3D" id="1.20.1600.10">
    <property type="entry name" value="Outer membrane efflux proteins (OEP)"/>
    <property type="match status" value="1"/>
</dbReference>
<keyword evidence="6" id="KW-0472">Membrane</keyword>
<keyword evidence="3" id="KW-0813">Transport</keyword>
<dbReference type="EMBL" id="BAMD01000005">
    <property type="protein sequence ID" value="GAF02069.1"/>
    <property type="molecule type" value="Genomic_DNA"/>
</dbReference>
<keyword evidence="7" id="KW-0998">Cell outer membrane</keyword>
<keyword evidence="10" id="KW-1185">Reference proteome</keyword>
<evidence type="ECO:0000256" key="1">
    <source>
        <dbReference type="ARBA" id="ARBA00004442"/>
    </source>
</evidence>
<feature type="signal peptide" evidence="8">
    <location>
        <begin position="1"/>
        <end position="22"/>
    </location>
</feature>
<dbReference type="eggNOG" id="COG1538">
    <property type="taxonomic scope" value="Bacteria"/>
</dbReference>
<evidence type="ECO:0000256" key="3">
    <source>
        <dbReference type="ARBA" id="ARBA00022448"/>
    </source>
</evidence>
<dbReference type="InterPro" id="IPR003423">
    <property type="entry name" value="OMP_efflux"/>
</dbReference>
<accession>W7YHQ1</accession>
<comment type="similarity">
    <text evidence="2">Belongs to the outer membrane factor (OMF) (TC 1.B.17) family.</text>
</comment>
<gene>
    <name evidence="9" type="ORF">JCM21142_1695</name>
</gene>
<dbReference type="Pfam" id="PF02321">
    <property type="entry name" value="OEP"/>
    <property type="match status" value="1"/>
</dbReference>
<evidence type="ECO:0000313" key="9">
    <source>
        <dbReference type="EMBL" id="GAF02069.1"/>
    </source>
</evidence>
<evidence type="ECO:0000256" key="6">
    <source>
        <dbReference type="ARBA" id="ARBA00023136"/>
    </source>
</evidence>
<dbReference type="STRING" id="869213.GCA_000517085_04169"/>
<dbReference type="PANTHER" id="PTHR30026">
    <property type="entry name" value="OUTER MEMBRANE PROTEIN TOLC"/>
    <property type="match status" value="1"/>
</dbReference>
<dbReference type="GO" id="GO:0015288">
    <property type="term" value="F:porin activity"/>
    <property type="evidence" value="ECO:0007669"/>
    <property type="project" value="TreeGrafter"/>
</dbReference>
<evidence type="ECO:0000313" key="10">
    <source>
        <dbReference type="Proteomes" id="UP000019402"/>
    </source>
</evidence>
<sequence length="235" mass="26349">MIKIILPLFVVLLFSSLTHVNAQKVWTLEECISYAFENNITVKRQALNAAYQQNELQQSKMNRLPDLNAQTSYGHSYGYTWVQQEAENIDVNNRSFGMGIGTSVDVFNGFSARNTVRRNKIDLMASLASNEVVKNDIALRITSQYLQILFDKELLAVAKEQYEVTNQQVERALKLVAAGSEARGSYLEIKSQAAKEALTVTQQENNLALSILDLAQLLDLENVDGFDVVSPVMPR</sequence>
<dbReference type="PANTHER" id="PTHR30026:SF20">
    <property type="entry name" value="OUTER MEMBRANE PROTEIN TOLC"/>
    <property type="match status" value="1"/>
</dbReference>
<reference evidence="9 10" key="1">
    <citation type="journal article" date="2014" name="Genome Announc.">
        <title>Draft Genome Sequence of Cytophaga fermentans JCM 21142T, a Facultative Anaerobe Isolated from Marine Mud.</title>
        <authorList>
            <person name="Starns D."/>
            <person name="Oshima K."/>
            <person name="Suda W."/>
            <person name="Iino T."/>
            <person name="Yuki M."/>
            <person name="Inoue J."/>
            <person name="Kitamura K."/>
            <person name="Iida T."/>
            <person name="Darby A."/>
            <person name="Hattori M."/>
            <person name="Ohkuma M."/>
        </authorList>
    </citation>
    <scope>NUCLEOTIDE SEQUENCE [LARGE SCALE GENOMIC DNA]</scope>
    <source>
        <strain evidence="9 10">JCM 21142</strain>
    </source>
</reference>
<dbReference type="SUPFAM" id="SSF56954">
    <property type="entry name" value="Outer membrane efflux proteins (OEP)"/>
    <property type="match status" value="1"/>
</dbReference>
<dbReference type="InterPro" id="IPR051906">
    <property type="entry name" value="TolC-like"/>
</dbReference>
<dbReference type="OrthoDB" id="9811587at2"/>
<comment type="subcellular location">
    <subcellularLocation>
        <location evidence="1">Cell outer membrane</location>
    </subcellularLocation>
</comment>
<dbReference type="GO" id="GO:0015562">
    <property type="term" value="F:efflux transmembrane transporter activity"/>
    <property type="evidence" value="ECO:0007669"/>
    <property type="project" value="InterPro"/>
</dbReference>
<organism evidence="9 10">
    <name type="scientific">Saccharicrinis fermentans DSM 9555 = JCM 21142</name>
    <dbReference type="NCBI Taxonomy" id="869213"/>
    <lineage>
        <taxon>Bacteria</taxon>
        <taxon>Pseudomonadati</taxon>
        <taxon>Bacteroidota</taxon>
        <taxon>Bacteroidia</taxon>
        <taxon>Marinilabiliales</taxon>
        <taxon>Marinilabiliaceae</taxon>
        <taxon>Saccharicrinis</taxon>
    </lineage>
</organism>
<comment type="caution">
    <text evidence="9">The sequence shown here is derived from an EMBL/GenBank/DDBJ whole genome shotgun (WGS) entry which is preliminary data.</text>
</comment>
<keyword evidence="8" id="KW-0732">Signal</keyword>
<dbReference type="AlphaFoldDB" id="W7YHQ1"/>
<keyword evidence="5" id="KW-0812">Transmembrane</keyword>
<dbReference type="GO" id="GO:0009279">
    <property type="term" value="C:cell outer membrane"/>
    <property type="evidence" value="ECO:0007669"/>
    <property type="project" value="UniProtKB-SubCell"/>
</dbReference>
<dbReference type="Proteomes" id="UP000019402">
    <property type="component" value="Unassembled WGS sequence"/>
</dbReference>
<evidence type="ECO:0000256" key="2">
    <source>
        <dbReference type="ARBA" id="ARBA00007613"/>
    </source>
</evidence>
<protein>
    <submittedName>
        <fullName evidence="9">Type I secretion outer membrane protein</fullName>
    </submittedName>
</protein>
<feature type="chain" id="PRO_5004906700" evidence="8">
    <location>
        <begin position="23"/>
        <end position="235"/>
    </location>
</feature>